<evidence type="ECO:0000313" key="2">
    <source>
        <dbReference type="Proteomes" id="UP001062846"/>
    </source>
</evidence>
<dbReference type="EMBL" id="CM046389">
    <property type="protein sequence ID" value="KAI8569077.1"/>
    <property type="molecule type" value="Genomic_DNA"/>
</dbReference>
<keyword evidence="2" id="KW-1185">Reference proteome</keyword>
<name>A0ACC0PTJ3_RHOML</name>
<protein>
    <submittedName>
        <fullName evidence="1">Uncharacterized protein</fullName>
    </submittedName>
</protein>
<organism evidence="1 2">
    <name type="scientific">Rhododendron molle</name>
    <name type="common">Chinese azalea</name>
    <name type="synonym">Azalea mollis</name>
    <dbReference type="NCBI Taxonomy" id="49168"/>
    <lineage>
        <taxon>Eukaryota</taxon>
        <taxon>Viridiplantae</taxon>
        <taxon>Streptophyta</taxon>
        <taxon>Embryophyta</taxon>
        <taxon>Tracheophyta</taxon>
        <taxon>Spermatophyta</taxon>
        <taxon>Magnoliopsida</taxon>
        <taxon>eudicotyledons</taxon>
        <taxon>Gunneridae</taxon>
        <taxon>Pentapetalae</taxon>
        <taxon>asterids</taxon>
        <taxon>Ericales</taxon>
        <taxon>Ericaceae</taxon>
        <taxon>Ericoideae</taxon>
        <taxon>Rhodoreae</taxon>
        <taxon>Rhododendron</taxon>
    </lineage>
</organism>
<sequence length="131" mass="14388">MGAGPGLMNAATNGTLQVEKLVSRFKIGMGIPSMIRWSFDGKQVAIEGSWDNWRTRDFLQTLGKDFTINEGAPIRCFTITSLSLMDNGENIAMEGATEHLVKMDSPKKGTGQLMSTTFCSTRNPITRDNPE</sequence>
<gene>
    <name evidence="1" type="ORF">RHMOL_Rhmol02G0250300</name>
</gene>
<proteinExistence type="predicted"/>
<dbReference type="Proteomes" id="UP001062846">
    <property type="component" value="Chromosome 2"/>
</dbReference>
<reference evidence="1" key="1">
    <citation type="submission" date="2022-02" db="EMBL/GenBank/DDBJ databases">
        <title>Plant Genome Project.</title>
        <authorList>
            <person name="Zhang R.-G."/>
        </authorList>
    </citation>
    <scope>NUCLEOTIDE SEQUENCE</scope>
    <source>
        <strain evidence="1">AT1</strain>
    </source>
</reference>
<evidence type="ECO:0000313" key="1">
    <source>
        <dbReference type="EMBL" id="KAI8569077.1"/>
    </source>
</evidence>
<comment type="caution">
    <text evidence="1">The sequence shown here is derived from an EMBL/GenBank/DDBJ whole genome shotgun (WGS) entry which is preliminary data.</text>
</comment>
<accession>A0ACC0PTJ3</accession>